<dbReference type="InterPro" id="IPR019587">
    <property type="entry name" value="Polyketide_cyclase/dehydratase"/>
</dbReference>
<evidence type="ECO:0000313" key="1">
    <source>
        <dbReference type="EMBL" id="PTL60004.1"/>
    </source>
</evidence>
<dbReference type="AlphaFoldDB" id="A0A2T4UL82"/>
<dbReference type="InterPro" id="IPR023393">
    <property type="entry name" value="START-like_dom_sf"/>
</dbReference>
<dbReference type="EMBL" id="PYYB01000001">
    <property type="protein sequence ID" value="PTL60004.1"/>
    <property type="molecule type" value="Genomic_DNA"/>
</dbReference>
<gene>
    <name evidence="1" type="ORF">C7Y72_10270</name>
</gene>
<evidence type="ECO:0000313" key="2">
    <source>
        <dbReference type="Proteomes" id="UP000240739"/>
    </source>
</evidence>
<comment type="caution">
    <text evidence="1">The sequence shown here is derived from an EMBL/GenBank/DDBJ whole genome shotgun (WGS) entry which is preliminary data.</text>
</comment>
<accession>A0A2T4UL82</accession>
<organism evidence="1 2">
    <name type="scientific">Paraconexibacter algicola</name>
    <dbReference type="NCBI Taxonomy" id="2133960"/>
    <lineage>
        <taxon>Bacteria</taxon>
        <taxon>Bacillati</taxon>
        <taxon>Actinomycetota</taxon>
        <taxon>Thermoleophilia</taxon>
        <taxon>Solirubrobacterales</taxon>
        <taxon>Paraconexibacteraceae</taxon>
        <taxon>Paraconexibacter</taxon>
    </lineage>
</organism>
<dbReference type="SUPFAM" id="SSF55961">
    <property type="entry name" value="Bet v1-like"/>
    <property type="match status" value="1"/>
</dbReference>
<dbReference type="OrthoDB" id="4483486at2"/>
<proteinExistence type="predicted"/>
<dbReference type="Pfam" id="PF10604">
    <property type="entry name" value="Polyketide_cyc2"/>
    <property type="match status" value="1"/>
</dbReference>
<reference evidence="1 2" key="1">
    <citation type="submission" date="2018-03" db="EMBL/GenBank/DDBJ databases">
        <title>Aquarubrobacter algicola gen. nov., sp. nov., a novel actinobacterium isolated from shallow eutrophic lake during the end of cyanobacterial harmful algal blooms.</title>
        <authorList>
            <person name="Chun S.J."/>
        </authorList>
    </citation>
    <scope>NUCLEOTIDE SEQUENCE [LARGE SCALE GENOMIC DNA]</scope>
    <source>
        <strain evidence="1 2">Seoho-28</strain>
    </source>
</reference>
<name>A0A2T4UL82_9ACTN</name>
<dbReference type="Proteomes" id="UP000240739">
    <property type="component" value="Unassembled WGS sequence"/>
</dbReference>
<sequence>MATNETVVDATVAETFRVLSTARLYPEWVVGAKAYRGEDPGFPAVGTRLHHTVGIGPLTLDDNTEVLELDPGRRIVLQARTRPLGTARVQLRLEPTPRGTRIVMDEGPGDAVSRLVFNPLADLLLRGRNVEALRRLKRIVETQSRSGTPAA</sequence>
<protein>
    <submittedName>
        <fullName evidence="1">Polyketide cyclase</fullName>
    </submittedName>
</protein>
<dbReference type="Gene3D" id="3.30.530.20">
    <property type="match status" value="1"/>
</dbReference>
<keyword evidence="2" id="KW-1185">Reference proteome</keyword>
<dbReference type="RefSeq" id="WP_107568648.1">
    <property type="nucleotide sequence ID" value="NZ_PYYB01000001.1"/>
</dbReference>